<dbReference type="InterPro" id="IPR029058">
    <property type="entry name" value="AB_hydrolase_fold"/>
</dbReference>
<proteinExistence type="predicted"/>
<sequence>MISGEPRYTSLGIVHRDFAPFVPSLNEAFERIWTPQDIAQLRNNFKSSRLPIPGIPTEGFAISHRMVPVSDGTDIEIRIYRPTSVHDQSTSSALPLLFVAHGGGWVVGDHDSEGPLCRLVCARNKVIVISVDFRRAPEHPFPTPLNDTYDVYKWTVQHASELGFDPASIVLGGSSAGANLVAALTHKLKNEGGLGGVIGQLLNIPVLCHPRFLPREKHELQSYEQNAQSPTINGERMCWFWDQYLPSANPEPLASPLLAADFKGLPQALIQVAGMDPLRDEGLAYADELKAAGIPVTVCVYEGVPHGFVFATQLKCTQEYFQSMVNWMGHILKTKNA</sequence>
<evidence type="ECO:0000313" key="4">
    <source>
        <dbReference type="Proteomes" id="UP000325945"/>
    </source>
</evidence>
<evidence type="ECO:0000256" key="1">
    <source>
        <dbReference type="ARBA" id="ARBA00022801"/>
    </source>
</evidence>
<dbReference type="PANTHER" id="PTHR48081:SF8">
    <property type="entry name" value="ALPHA_BETA HYDROLASE FOLD-3 DOMAIN-CONTAINING PROTEIN-RELATED"/>
    <property type="match status" value="1"/>
</dbReference>
<gene>
    <name evidence="3" type="ORF">BDV39DRAFT_201088</name>
</gene>
<dbReference type="Pfam" id="PF07859">
    <property type="entry name" value="Abhydrolase_3"/>
    <property type="match status" value="1"/>
</dbReference>
<reference evidence="4" key="1">
    <citation type="submission" date="2019-04" db="EMBL/GenBank/DDBJ databases">
        <title>Friends and foes A comparative genomics studyof 23 Aspergillus species from section Flavi.</title>
        <authorList>
            <consortium name="DOE Joint Genome Institute"/>
            <person name="Kjaerbolling I."/>
            <person name="Vesth T."/>
            <person name="Frisvad J.C."/>
            <person name="Nybo J.L."/>
            <person name="Theobald S."/>
            <person name="Kildgaard S."/>
            <person name="Isbrandt T."/>
            <person name="Kuo A."/>
            <person name="Sato A."/>
            <person name="Lyhne E.K."/>
            <person name="Kogle M.E."/>
            <person name="Wiebenga A."/>
            <person name="Kun R.S."/>
            <person name="Lubbers R.J."/>
            <person name="Makela M.R."/>
            <person name="Barry K."/>
            <person name="Chovatia M."/>
            <person name="Clum A."/>
            <person name="Daum C."/>
            <person name="Haridas S."/>
            <person name="He G."/>
            <person name="LaButti K."/>
            <person name="Lipzen A."/>
            <person name="Mondo S."/>
            <person name="Riley R."/>
            <person name="Salamov A."/>
            <person name="Simmons B.A."/>
            <person name="Magnuson J.K."/>
            <person name="Henrissat B."/>
            <person name="Mortensen U.H."/>
            <person name="Larsen T.O."/>
            <person name="Devries R.P."/>
            <person name="Grigoriev I.V."/>
            <person name="Machida M."/>
            <person name="Baker S.E."/>
            <person name="Andersen M.R."/>
        </authorList>
    </citation>
    <scope>NUCLEOTIDE SEQUENCE [LARGE SCALE GENOMIC DNA]</scope>
    <source>
        <strain evidence="4">CBS 130017</strain>
    </source>
</reference>
<protein>
    <submittedName>
        <fullName evidence="3">Alpha/beta hydrolase fold-domain-containing protein</fullName>
    </submittedName>
</protein>
<dbReference type="PANTHER" id="PTHR48081">
    <property type="entry name" value="AB HYDROLASE SUPERFAMILY PROTEIN C4A8.06C"/>
    <property type="match status" value="1"/>
</dbReference>
<dbReference type="EMBL" id="ML741769">
    <property type="protein sequence ID" value="KAE8331437.1"/>
    <property type="molecule type" value="Genomic_DNA"/>
</dbReference>
<name>A0A5N6XDV5_9EURO</name>
<dbReference type="InterPro" id="IPR050300">
    <property type="entry name" value="GDXG_lipolytic_enzyme"/>
</dbReference>
<dbReference type="AlphaFoldDB" id="A0A5N6XDV5"/>
<organism evidence="3 4">
    <name type="scientific">Aspergillus sergii</name>
    <dbReference type="NCBI Taxonomy" id="1034303"/>
    <lineage>
        <taxon>Eukaryota</taxon>
        <taxon>Fungi</taxon>
        <taxon>Dikarya</taxon>
        <taxon>Ascomycota</taxon>
        <taxon>Pezizomycotina</taxon>
        <taxon>Eurotiomycetes</taxon>
        <taxon>Eurotiomycetidae</taxon>
        <taxon>Eurotiales</taxon>
        <taxon>Aspergillaceae</taxon>
        <taxon>Aspergillus</taxon>
        <taxon>Aspergillus subgen. Circumdati</taxon>
    </lineage>
</organism>
<dbReference type="GO" id="GO:0016787">
    <property type="term" value="F:hydrolase activity"/>
    <property type="evidence" value="ECO:0007669"/>
    <property type="project" value="UniProtKB-KW"/>
</dbReference>
<evidence type="ECO:0000259" key="2">
    <source>
        <dbReference type="Pfam" id="PF07859"/>
    </source>
</evidence>
<keyword evidence="1 3" id="KW-0378">Hydrolase</keyword>
<evidence type="ECO:0000313" key="3">
    <source>
        <dbReference type="EMBL" id="KAE8331437.1"/>
    </source>
</evidence>
<dbReference type="SUPFAM" id="SSF53474">
    <property type="entry name" value="alpha/beta-Hydrolases"/>
    <property type="match status" value="1"/>
</dbReference>
<dbReference type="Gene3D" id="3.40.50.1820">
    <property type="entry name" value="alpha/beta hydrolase"/>
    <property type="match status" value="1"/>
</dbReference>
<dbReference type="InterPro" id="IPR013094">
    <property type="entry name" value="AB_hydrolase_3"/>
</dbReference>
<accession>A0A5N6XDV5</accession>
<feature type="domain" description="Alpha/beta hydrolase fold-3" evidence="2">
    <location>
        <begin position="98"/>
        <end position="309"/>
    </location>
</feature>
<keyword evidence="4" id="KW-1185">Reference proteome</keyword>
<dbReference type="Proteomes" id="UP000325945">
    <property type="component" value="Unassembled WGS sequence"/>
</dbReference>